<evidence type="ECO:0000259" key="7">
    <source>
        <dbReference type="Pfam" id="PF02776"/>
    </source>
</evidence>
<dbReference type="GO" id="GO:0009097">
    <property type="term" value="P:isoleucine biosynthetic process"/>
    <property type="evidence" value="ECO:0007669"/>
    <property type="project" value="TreeGrafter"/>
</dbReference>
<dbReference type="GO" id="GO:0003984">
    <property type="term" value="F:acetolactate synthase activity"/>
    <property type="evidence" value="ECO:0007669"/>
    <property type="project" value="TreeGrafter"/>
</dbReference>
<keyword evidence="3 4" id="KW-0786">Thiamine pyrophosphate</keyword>
<feature type="domain" description="Thiamine pyrophosphate enzyme TPP-binding" evidence="6">
    <location>
        <begin position="448"/>
        <end position="601"/>
    </location>
</feature>
<dbReference type="Proteomes" id="UP000236728">
    <property type="component" value="Unassembled WGS sequence"/>
</dbReference>
<dbReference type="Gene3D" id="3.40.50.1220">
    <property type="entry name" value="TPP-binding domain"/>
    <property type="match status" value="1"/>
</dbReference>
<dbReference type="AlphaFoldDB" id="A0A1H6C5B7"/>
<dbReference type="PROSITE" id="PS00187">
    <property type="entry name" value="TPP_ENZYMES"/>
    <property type="match status" value="1"/>
</dbReference>
<dbReference type="InterPro" id="IPR045229">
    <property type="entry name" value="TPP_enz"/>
</dbReference>
<dbReference type="GO" id="GO:0000287">
    <property type="term" value="F:magnesium ion binding"/>
    <property type="evidence" value="ECO:0007669"/>
    <property type="project" value="InterPro"/>
</dbReference>
<dbReference type="GO" id="GO:0050660">
    <property type="term" value="F:flavin adenine dinucleotide binding"/>
    <property type="evidence" value="ECO:0007669"/>
    <property type="project" value="TreeGrafter"/>
</dbReference>
<feature type="domain" description="Thiamine pyrophosphate enzyme N-terminal TPP-binding" evidence="7">
    <location>
        <begin position="52"/>
        <end position="159"/>
    </location>
</feature>
<evidence type="ECO:0000256" key="3">
    <source>
        <dbReference type="ARBA" id="ARBA00023052"/>
    </source>
</evidence>
<dbReference type="PANTHER" id="PTHR18968">
    <property type="entry name" value="THIAMINE PYROPHOSPHATE ENZYMES"/>
    <property type="match status" value="1"/>
</dbReference>
<dbReference type="InterPro" id="IPR012001">
    <property type="entry name" value="Thiamin_PyroP_enz_TPP-bd_dom"/>
</dbReference>
<dbReference type="InterPro" id="IPR000399">
    <property type="entry name" value="TPP-bd_CS"/>
</dbReference>
<dbReference type="SUPFAM" id="SSF52467">
    <property type="entry name" value="DHS-like NAD/FAD-binding domain"/>
    <property type="match status" value="1"/>
</dbReference>
<dbReference type="SUPFAM" id="SSF52518">
    <property type="entry name" value="Thiamin diphosphate-binding fold (THDP-binding)"/>
    <property type="match status" value="2"/>
</dbReference>
<dbReference type="FunFam" id="3.40.50.970:FF:000007">
    <property type="entry name" value="Acetolactate synthase"/>
    <property type="match status" value="1"/>
</dbReference>
<dbReference type="CDD" id="cd00568">
    <property type="entry name" value="TPP_enzymes"/>
    <property type="match status" value="1"/>
</dbReference>
<dbReference type="CDD" id="cd07035">
    <property type="entry name" value="TPP_PYR_POX_like"/>
    <property type="match status" value="1"/>
</dbReference>
<dbReference type="InterPro" id="IPR029035">
    <property type="entry name" value="DHS-like_NAD/FAD-binding_dom"/>
</dbReference>
<evidence type="ECO:0000259" key="5">
    <source>
        <dbReference type="Pfam" id="PF00205"/>
    </source>
</evidence>
<feature type="domain" description="Thiamine pyrophosphate enzyme central" evidence="5">
    <location>
        <begin position="242"/>
        <end position="383"/>
    </location>
</feature>
<dbReference type="PANTHER" id="PTHR18968:SF13">
    <property type="entry name" value="ACETOLACTATE SYNTHASE CATALYTIC SUBUNIT, MITOCHONDRIAL"/>
    <property type="match status" value="1"/>
</dbReference>
<dbReference type="Pfam" id="PF02776">
    <property type="entry name" value="TPP_enzyme_N"/>
    <property type="match status" value="1"/>
</dbReference>
<comment type="similarity">
    <text evidence="2 4">Belongs to the TPP enzyme family.</text>
</comment>
<keyword evidence="9" id="KW-1185">Reference proteome</keyword>
<dbReference type="InterPro" id="IPR029061">
    <property type="entry name" value="THDP-binding"/>
</dbReference>
<dbReference type="InterPro" id="IPR011766">
    <property type="entry name" value="TPP_enzyme_TPP-bd"/>
</dbReference>
<dbReference type="GO" id="GO:0005948">
    <property type="term" value="C:acetolactate synthase complex"/>
    <property type="evidence" value="ECO:0007669"/>
    <property type="project" value="TreeGrafter"/>
</dbReference>
<dbReference type="EMBL" id="FNVA01000008">
    <property type="protein sequence ID" value="SEG67556.1"/>
    <property type="molecule type" value="Genomic_DNA"/>
</dbReference>
<evidence type="ECO:0000313" key="8">
    <source>
        <dbReference type="EMBL" id="SEG67556.1"/>
    </source>
</evidence>
<dbReference type="InterPro" id="IPR012000">
    <property type="entry name" value="Thiamin_PyroP_enz_cen_dom"/>
</dbReference>
<protein>
    <submittedName>
        <fullName evidence="8">Acetolactate synthase-1/2/3 large subunit</fullName>
    </submittedName>
</protein>
<evidence type="ECO:0000256" key="4">
    <source>
        <dbReference type="RuleBase" id="RU362132"/>
    </source>
</evidence>
<evidence type="ECO:0000256" key="1">
    <source>
        <dbReference type="ARBA" id="ARBA00001964"/>
    </source>
</evidence>
<accession>A0A1H6C5B7</accession>
<dbReference type="Gene3D" id="3.40.50.970">
    <property type="match status" value="2"/>
</dbReference>
<evidence type="ECO:0000256" key="2">
    <source>
        <dbReference type="ARBA" id="ARBA00007812"/>
    </source>
</evidence>
<evidence type="ECO:0000313" key="9">
    <source>
        <dbReference type="Proteomes" id="UP000236728"/>
    </source>
</evidence>
<evidence type="ECO:0000259" key="6">
    <source>
        <dbReference type="Pfam" id="PF02775"/>
    </source>
</evidence>
<dbReference type="Pfam" id="PF02775">
    <property type="entry name" value="TPP_enzyme_C"/>
    <property type="match status" value="1"/>
</dbReference>
<gene>
    <name evidence="8" type="ORF">SAMN05421819_4237</name>
</gene>
<reference evidence="8 9" key="1">
    <citation type="submission" date="2016-10" db="EMBL/GenBank/DDBJ databases">
        <authorList>
            <person name="de Groot N.N."/>
        </authorList>
    </citation>
    <scope>NUCLEOTIDE SEQUENCE [LARGE SCALE GENOMIC DNA]</scope>
    <source>
        <strain evidence="8 9">DSM 22489</strain>
    </source>
</reference>
<comment type="cofactor">
    <cofactor evidence="1">
        <name>thiamine diphosphate</name>
        <dbReference type="ChEBI" id="CHEBI:58937"/>
    </cofactor>
</comment>
<organism evidence="8 9">
    <name type="scientific">Bryocella elongata</name>
    <dbReference type="NCBI Taxonomy" id="863522"/>
    <lineage>
        <taxon>Bacteria</taxon>
        <taxon>Pseudomonadati</taxon>
        <taxon>Acidobacteriota</taxon>
        <taxon>Terriglobia</taxon>
        <taxon>Terriglobales</taxon>
        <taxon>Acidobacteriaceae</taxon>
        <taxon>Bryocella</taxon>
    </lineage>
</organism>
<proteinExistence type="inferred from homology"/>
<dbReference type="Pfam" id="PF00205">
    <property type="entry name" value="TPP_enzyme_M"/>
    <property type="match status" value="1"/>
</dbReference>
<name>A0A1H6C5B7_9BACT</name>
<sequence length="624" mass="67476">MMARMSNLVHQSGAYSDVPIEDRGELVLPGGRLGEIAANGRPVGTPERIAAYLLTEYLERLGVEVIFGLCGHTLVGLLDAISKSKIRYVTARHEQVAAHMAEGYARATGKPGVLITHLGPGLTNAITGIANAALDSIPLVVIAGDVPSYYFGRHPHQEFNMHLDGGQFEMCRPFCKRVYRVDRADDLPRCIERAFHLAVSGRPGPVLVDVPMDHFSSNLFFDAFSKEPPFVAKPCLEPAMAQRIVEALVEAKNPVLYGGGGVTSALVPEAAALFTELAELLEMPVAHTLMGKGCMPDGHPLLAGQTGFWGTPVANSLCLEADYILAIGTRLAEANSSSWDSRYTFNIPPTKLIHIDIDAMEIGRNYPTFLGAISDSTLALEQLVKAARELKQRPKREGDLRRRIEESNARFKGHFTEFYTSDAFPLRPERILADLRAVLPEDGYVVTDVGWNKNGVAQQFPFKHVGSFITPSGMATMGFGAAAVLGIKLARPERAAVALIGDGGFCAANPSVIATAMEAKIPAIWLVMDNSAFGVIAGLEQAKYDTTFGTKFLRDGEPYHVDYAAIARAHGANGIDIKEASELKPAIEAALASELPTLIRIPMVNVPTPTPGHWNINDIYRAGE</sequence>
<dbReference type="GO" id="GO:0009099">
    <property type="term" value="P:L-valine biosynthetic process"/>
    <property type="evidence" value="ECO:0007669"/>
    <property type="project" value="TreeGrafter"/>
</dbReference>
<dbReference type="GO" id="GO:0030976">
    <property type="term" value="F:thiamine pyrophosphate binding"/>
    <property type="evidence" value="ECO:0007669"/>
    <property type="project" value="InterPro"/>
</dbReference>